<dbReference type="SUPFAM" id="SSF51735">
    <property type="entry name" value="NAD(P)-binding Rossmann-fold domains"/>
    <property type="match status" value="1"/>
</dbReference>
<dbReference type="Gene3D" id="3.40.50.720">
    <property type="entry name" value="NAD(P)-binding Rossmann-like Domain"/>
    <property type="match status" value="1"/>
</dbReference>
<name>A0ABQ3DDF9_9ACTN</name>
<protein>
    <submittedName>
        <fullName evidence="3">Uncharacterized protein</fullName>
    </submittedName>
</protein>
<sequence length="65" mass="6698">MNSVHPGAIDTPLVASVADRDWSHLPLGRMGRAEEVGEVVRFLVSGASSYITGAELTVDGGSTTG</sequence>
<dbReference type="InterPro" id="IPR002347">
    <property type="entry name" value="SDR_fam"/>
</dbReference>
<dbReference type="PANTHER" id="PTHR24321:SF8">
    <property type="entry name" value="ESTRADIOL 17-BETA-DEHYDROGENASE 8-RELATED"/>
    <property type="match status" value="1"/>
</dbReference>
<evidence type="ECO:0000313" key="3">
    <source>
        <dbReference type="EMBL" id="GHA83964.1"/>
    </source>
</evidence>
<comment type="caution">
    <text evidence="3">The sequence shown here is derived from an EMBL/GenBank/DDBJ whole genome shotgun (WGS) entry which is preliminary data.</text>
</comment>
<comment type="similarity">
    <text evidence="1">Belongs to the short-chain dehydrogenases/reductases (SDR) family.</text>
</comment>
<dbReference type="InterPro" id="IPR036291">
    <property type="entry name" value="NAD(P)-bd_dom_sf"/>
</dbReference>
<keyword evidence="2" id="KW-0560">Oxidoreductase</keyword>
<organism evidence="3 4">
    <name type="scientific">Streptomyces chryseus</name>
    <dbReference type="NCBI Taxonomy" id="68186"/>
    <lineage>
        <taxon>Bacteria</taxon>
        <taxon>Bacillati</taxon>
        <taxon>Actinomycetota</taxon>
        <taxon>Actinomycetes</taxon>
        <taxon>Kitasatosporales</taxon>
        <taxon>Streptomycetaceae</taxon>
        <taxon>Streptomyces</taxon>
    </lineage>
</organism>
<proteinExistence type="inferred from homology"/>
<evidence type="ECO:0000256" key="1">
    <source>
        <dbReference type="ARBA" id="ARBA00006484"/>
    </source>
</evidence>
<evidence type="ECO:0000313" key="4">
    <source>
        <dbReference type="Proteomes" id="UP000599437"/>
    </source>
</evidence>
<gene>
    <name evidence="3" type="ORF">GCM10010346_02900</name>
</gene>
<dbReference type="PANTHER" id="PTHR24321">
    <property type="entry name" value="DEHYDROGENASES, SHORT CHAIN"/>
    <property type="match status" value="1"/>
</dbReference>
<evidence type="ECO:0000256" key="2">
    <source>
        <dbReference type="ARBA" id="ARBA00023002"/>
    </source>
</evidence>
<keyword evidence="4" id="KW-1185">Reference proteome</keyword>
<accession>A0ABQ3DDF9</accession>
<dbReference type="Proteomes" id="UP000599437">
    <property type="component" value="Unassembled WGS sequence"/>
</dbReference>
<dbReference type="EMBL" id="BMVO01000001">
    <property type="protein sequence ID" value="GHA83964.1"/>
    <property type="molecule type" value="Genomic_DNA"/>
</dbReference>
<dbReference type="Pfam" id="PF13561">
    <property type="entry name" value="adh_short_C2"/>
    <property type="match status" value="1"/>
</dbReference>
<dbReference type="RefSeq" id="WP_229843307.1">
    <property type="nucleotide sequence ID" value="NZ_BMVO01000001.1"/>
</dbReference>
<reference evidence="4" key="1">
    <citation type="journal article" date="2019" name="Int. J. Syst. Evol. Microbiol.">
        <title>The Global Catalogue of Microorganisms (GCM) 10K type strain sequencing project: providing services to taxonomists for standard genome sequencing and annotation.</title>
        <authorList>
            <consortium name="The Broad Institute Genomics Platform"/>
            <consortium name="The Broad Institute Genome Sequencing Center for Infectious Disease"/>
            <person name="Wu L."/>
            <person name="Ma J."/>
        </authorList>
    </citation>
    <scope>NUCLEOTIDE SEQUENCE [LARGE SCALE GENOMIC DNA]</scope>
    <source>
        <strain evidence="4">JCM 4737</strain>
    </source>
</reference>